<dbReference type="Proteomes" id="UP000218160">
    <property type="component" value="Chromosome 1"/>
</dbReference>
<evidence type="ECO:0000313" key="1">
    <source>
        <dbReference type="EMBL" id="ATF09047.1"/>
    </source>
</evidence>
<keyword evidence="2" id="KW-1185">Reference proteome</keyword>
<dbReference type="KEGG" id="elux:BTN50_0520"/>
<evidence type="ECO:0000313" key="2">
    <source>
        <dbReference type="Proteomes" id="UP000218160"/>
    </source>
</evidence>
<gene>
    <name evidence="1" type="ORF">BTN50_0520</name>
</gene>
<dbReference type="AlphaFoldDB" id="A0A291B7V5"/>
<accession>A0A291B7V5</accession>
<sequence>MFKTKNKGSIQHLTIDSTELKVYGEREWKVKKIMVLMKNVNLA</sequence>
<protein>
    <submittedName>
        <fullName evidence="1">Mobile element protein</fullName>
    </submittedName>
</protein>
<organism evidence="1 2">
    <name type="scientific">Candidatus Enterovibrio altilux</name>
    <dbReference type="NCBI Taxonomy" id="1927128"/>
    <lineage>
        <taxon>Bacteria</taxon>
        <taxon>Pseudomonadati</taxon>
        <taxon>Pseudomonadota</taxon>
        <taxon>Gammaproteobacteria</taxon>
        <taxon>Vibrionales</taxon>
        <taxon>Vibrionaceae</taxon>
        <taxon>Enterovibrio</taxon>
    </lineage>
</organism>
<name>A0A291B7V5_9GAMM</name>
<reference evidence="2" key="1">
    <citation type="submission" date="2017-04" db="EMBL/GenBank/DDBJ databases">
        <title>Genome evolution of the luminous symbionts of deep sea anglerfish.</title>
        <authorList>
            <person name="Hendry T.A."/>
        </authorList>
    </citation>
    <scope>NUCLEOTIDE SEQUENCE [LARGE SCALE GENOMIC DNA]</scope>
</reference>
<proteinExistence type="predicted"/>
<dbReference type="EMBL" id="CP020660">
    <property type="protein sequence ID" value="ATF09047.1"/>
    <property type="molecule type" value="Genomic_DNA"/>
</dbReference>